<name>A0AAI8KVB7_9ACTN</name>
<accession>A0AAI8KVB7</accession>
<evidence type="ECO:0000313" key="3">
    <source>
        <dbReference type="EMBL" id="AYC36477.1"/>
    </source>
</evidence>
<dbReference type="KEGG" id="sge:DWG14_00687"/>
<dbReference type="InterPro" id="IPR016181">
    <property type="entry name" value="Acyl_CoA_acyltransferase"/>
</dbReference>
<dbReference type="Pfam" id="PF00583">
    <property type="entry name" value="Acetyltransf_1"/>
    <property type="match status" value="1"/>
</dbReference>
<evidence type="ECO:0000313" key="4">
    <source>
        <dbReference type="Proteomes" id="UP000265765"/>
    </source>
</evidence>
<dbReference type="PROSITE" id="PS51186">
    <property type="entry name" value="GNAT"/>
    <property type="match status" value="1"/>
</dbReference>
<dbReference type="SUPFAM" id="SSF55729">
    <property type="entry name" value="Acyl-CoA N-acyltransferases (Nat)"/>
    <property type="match status" value="1"/>
</dbReference>
<sequence length="222" mass="24254">MRLQPLTETGLRQIHHWFDHPEVQSRLGGRSWIRTQLQLTREDPGSVFRGAVVLRCHAWIGLDQEGTPVAFLCGDVYDRWVRYHGEGPDGPLLTEADPRRAMGLAYLVDPDRWRHGHGRAALDAVVAHPATRDVETFFFGIDADNHASRNCAESAGFTLTDPEPDHEEMLYYSRAAPTARAPRAGRLTGEEAGPGSGGGRTSCSPRRNHGSVQGPGPGTGTG</sequence>
<proteinExistence type="predicted"/>
<dbReference type="EMBL" id="CP032427">
    <property type="protein sequence ID" value="AYC36477.1"/>
    <property type="molecule type" value="Genomic_DNA"/>
</dbReference>
<feature type="compositionally biased region" description="Low complexity" evidence="1">
    <location>
        <begin position="177"/>
        <end position="191"/>
    </location>
</feature>
<protein>
    <recommendedName>
        <fullName evidence="2">N-acetyltransferase domain-containing protein</fullName>
    </recommendedName>
</protein>
<evidence type="ECO:0000259" key="2">
    <source>
        <dbReference type="PROSITE" id="PS51186"/>
    </source>
</evidence>
<feature type="domain" description="N-acetyltransferase" evidence="2">
    <location>
        <begin position="1"/>
        <end position="177"/>
    </location>
</feature>
<gene>
    <name evidence="3" type="ORF">DWG14_00687</name>
</gene>
<dbReference type="Gene3D" id="3.40.630.30">
    <property type="match status" value="1"/>
</dbReference>
<dbReference type="Proteomes" id="UP000265765">
    <property type="component" value="Chromosome"/>
</dbReference>
<dbReference type="AlphaFoldDB" id="A0AAI8KVB7"/>
<evidence type="ECO:0000256" key="1">
    <source>
        <dbReference type="SAM" id="MobiDB-lite"/>
    </source>
</evidence>
<dbReference type="GO" id="GO:0016747">
    <property type="term" value="F:acyltransferase activity, transferring groups other than amino-acyl groups"/>
    <property type="evidence" value="ECO:0007669"/>
    <property type="project" value="InterPro"/>
</dbReference>
<dbReference type="InterPro" id="IPR000182">
    <property type="entry name" value="GNAT_dom"/>
</dbReference>
<feature type="region of interest" description="Disordered" evidence="1">
    <location>
        <begin position="177"/>
        <end position="222"/>
    </location>
</feature>
<reference evidence="3 4" key="1">
    <citation type="submission" date="2018-09" db="EMBL/GenBank/DDBJ databases">
        <title>Production of Trimethoprim by Streptomyces sp. 3E-1.</title>
        <authorList>
            <person name="Kang H.J."/>
            <person name="Kim S.B."/>
        </authorList>
    </citation>
    <scope>NUCLEOTIDE SEQUENCE [LARGE SCALE GENOMIC DNA]</scope>
    <source>
        <strain evidence="3 4">3E-1</strain>
    </source>
</reference>
<feature type="compositionally biased region" description="Gly residues" evidence="1">
    <location>
        <begin position="213"/>
        <end position="222"/>
    </location>
</feature>
<organism evidence="3 4">
    <name type="scientific">Streptomyces griseorubiginosus</name>
    <dbReference type="NCBI Taxonomy" id="67304"/>
    <lineage>
        <taxon>Bacteria</taxon>
        <taxon>Bacillati</taxon>
        <taxon>Actinomycetota</taxon>
        <taxon>Actinomycetes</taxon>
        <taxon>Kitasatosporales</taxon>
        <taxon>Streptomycetaceae</taxon>
        <taxon>Streptomyces</taxon>
    </lineage>
</organism>